<organism evidence="1 2">
    <name type="scientific">Ficus carica</name>
    <name type="common">Common fig</name>
    <dbReference type="NCBI Taxonomy" id="3494"/>
    <lineage>
        <taxon>Eukaryota</taxon>
        <taxon>Viridiplantae</taxon>
        <taxon>Streptophyta</taxon>
        <taxon>Embryophyta</taxon>
        <taxon>Tracheophyta</taxon>
        <taxon>Spermatophyta</taxon>
        <taxon>Magnoliopsida</taxon>
        <taxon>eudicotyledons</taxon>
        <taxon>Gunneridae</taxon>
        <taxon>Pentapetalae</taxon>
        <taxon>rosids</taxon>
        <taxon>fabids</taxon>
        <taxon>Rosales</taxon>
        <taxon>Moraceae</taxon>
        <taxon>Ficeae</taxon>
        <taxon>Ficus</taxon>
    </lineage>
</organism>
<sequence>MEDDVLACIMAVDGLFLYDLLCCYGINMEVLANSSSLCHLVNSAGRRLAHETTIQEAMMLENQIPIFVLKVILIAECSHMAHRIGIVVDFFPKILLGFCEYFSPLKTVENYPPYKALKHAHLLDSLYHLVTLRHSPEWNPEEEEEELRSIEELYEKLRSATLVPAMFPMYLQTARIGDHMIDLVKELAPPELQKPIELVQDLLELPWSGLRSGTFSAAAEKDLPKERLFPRASELNKAGVKFSVADHIIAIRFDPYTVTFYLPFIRLNISSEVIIRNLVAYDVMIKSEKEPLILNRYVDLMIGLIDTADDVKVLKGQGIISKPESISEE</sequence>
<reference evidence="1" key="1">
    <citation type="submission" date="2023-07" db="EMBL/GenBank/DDBJ databases">
        <title>draft genome sequence of fig (Ficus carica).</title>
        <authorList>
            <person name="Takahashi T."/>
            <person name="Nishimura K."/>
        </authorList>
    </citation>
    <scope>NUCLEOTIDE SEQUENCE</scope>
</reference>
<protein>
    <submittedName>
        <fullName evidence="1">Uncharacterized protein</fullName>
    </submittedName>
</protein>
<dbReference type="Proteomes" id="UP001187192">
    <property type="component" value="Unassembled WGS sequence"/>
</dbReference>
<dbReference type="Pfam" id="PF03140">
    <property type="entry name" value="DUF247"/>
    <property type="match status" value="1"/>
</dbReference>
<dbReference type="AlphaFoldDB" id="A0AA87Z9K1"/>
<dbReference type="EMBL" id="BTGU01005807">
    <property type="protein sequence ID" value="GMN30482.1"/>
    <property type="molecule type" value="Genomic_DNA"/>
</dbReference>
<keyword evidence="2" id="KW-1185">Reference proteome</keyword>
<dbReference type="PANTHER" id="PTHR31549:SF300">
    <property type="match status" value="1"/>
</dbReference>
<proteinExistence type="predicted"/>
<dbReference type="InterPro" id="IPR004158">
    <property type="entry name" value="DUF247_pln"/>
</dbReference>
<accession>A0AA87Z9K1</accession>
<evidence type="ECO:0000313" key="2">
    <source>
        <dbReference type="Proteomes" id="UP001187192"/>
    </source>
</evidence>
<name>A0AA87Z9K1_FICCA</name>
<dbReference type="PANTHER" id="PTHR31549">
    <property type="entry name" value="PROTEIN, PUTATIVE (DUF247)-RELATED-RELATED"/>
    <property type="match status" value="1"/>
</dbReference>
<evidence type="ECO:0000313" key="1">
    <source>
        <dbReference type="EMBL" id="GMN30482.1"/>
    </source>
</evidence>
<gene>
    <name evidence="1" type="ORF">TIFTF001_048018</name>
</gene>
<comment type="caution">
    <text evidence="1">The sequence shown here is derived from an EMBL/GenBank/DDBJ whole genome shotgun (WGS) entry which is preliminary data.</text>
</comment>